<gene>
    <name evidence="2" type="ORF">NE237_004518</name>
</gene>
<feature type="region of interest" description="Disordered" evidence="1">
    <location>
        <begin position="84"/>
        <end position="137"/>
    </location>
</feature>
<dbReference type="AlphaFoldDB" id="A0A9Q0KJ23"/>
<keyword evidence="3" id="KW-1185">Reference proteome</keyword>
<name>A0A9Q0KJ23_9MAGN</name>
<evidence type="ECO:0000313" key="3">
    <source>
        <dbReference type="Proteomes" id="UP001141806"/>
    </source>
</evidence>
<protein>
    <submittedName>
        <fullName evidence="2">Uncharacterized protein</fullName>
    </submittedName>
</protein>
<proteinExistence type="predicted"/>
<evidence type="ECO:0000256" key="1">
    <source>
        <dbReference type="SAM" id="MobiDB-lite"/>
    </source>
</evidence>
<accession>A0A9Q0KJ23</accession>
<dbReference type="EMBL" id="JAMYWD010000005">
    <property type="protein sequence ID" value="KAJ4971419.1"/>
    <property type="molecule type" value="Genomic_DNA"/>
</dbReference>
<feature type="compositionally biased region" description="Low complexity" evidence="1">
    <location>
        <begin position="116"/>
        <end position="137"/>
    </location>
</feature>
<dbReference type="Proteomes" id="UP001141806">
    <property type="component" value="Unassembled WGS sequence"/>
</dbReference>
<feature type="compositionally biased region" description="Polar residues" evidence="1">
    <location>
        <begin position="106"/>
        <end position="115"/>
    </location>
</feature>
<feature type="compositionally biased region" description="Basic and acidic residues" evidence="1">
    <location>
        <begin position="88"/>
        <end position="103"/>
    </location>
</feature>
<reference evidence="2" key="1">
    <citation type="journal article" date="2023" name="Plant J.">
        <title>The genome of the king protea, Protea cynaroides.</title>
        <authorList>
            <person name="Chang J."/>
            <person name="Duong T.A."/>
            <person name="Schoeman C."/>
            <person name="Ma X."/>
            <person name="Roodt D."/>
            <person name="Barker N."/>
            <person name="Li Z."/>
            <person name="Van de Peer Y."/>
            <person name="Mizrachi E."/>
        </authorList>
    </citation>
    <scope>NUCLEOTIDE SEQUENCE</scope>
    <source>
        <tissue evidence="2">Young leaves</tissue>
    </source>
</reference>
<organism evidence="2 3">
    <name type="scientific">Protea cynaroides</name>
    <dbReference type="NCBI Taxonomy" id="273540"/>
    <lineage>
        <taxon>Eukaryota</taxon>
        <taxon>Viridiplantae</taxon>
        <taxon>Streptophyta</taxon>
        <taxon>Embryophyta</taxon>
        <taxon>Tracheophyta</taxon>
        <taxon>Spermatophyta</taxon>
        <taxon>Magnoliopsida</taxon>
        <taxon>Proteales</taxon>
        <taxon>Proteaceae</taxon>
        <taxon>Protea</taxon>
    </lineage>
</organism>
<evidence type="ECO:0000313" key="2">
    <source>
        <dbReference type="EMBL" id="KAJ4971419.1"/>
    </source>
</evidence>
<sequence length="137" mass="14623">MKNCKGREKSGAEVGLQISEVMDLNGGPPIYVPIERNRHSIISVVNSEDELTQSSSSMAEIKGVVGEKSIFEAGEEQDGLLVGVPGVRETKQRRGETALKDPKNPPSTTTFKLQISASSSSSSPLFPSLVPPVKSKV</sequence>
<comment type="caution">
    <text evidence="2">The sequence shown here is derived from an EMBL/GenBank/DDBJ whole genome shotgun (WGS) entry which is preliminary data.</text>
</comment>